<dbReference type="PANTHER" id="PTHR40633">
    <property type="entry name" value="MATRIX PROTEIN, PUTATIVE (AFU_ORTHOLOGUE AFUA_8G05410)-RELATED"/>
    <property type="match status" value="1"/>
</dbReference>
<proteinExistence type="predicted"/>
<accession>A0A4Y9ZW80</accession>
<dbReference type="AlphaFoldDB" id="A0A4Y9ZW80"/>
<dbReference type="EMBL" id="SFCI01000739">
    <property type="protein sequence ID" value="TFY78151.1"/>
    <property type="molecule type" value="Genomic_DNA"/>
</dbReference>
<protein>
    <recommendedName>
        <fullName evidence="3">Yeast cell wall synthesis Kre9/Knh1-like N-terminal domain-containing protein</fullName>
    </recommendedName>
</protein>
<feature type="non-terminal residue" evidence="4">
    <location>
        <position position="104"/>
    </location>
</feature>
<sequence>MLARILLPFIFALAASVSATPDPTEPGPGQVFKEGGSCHLAWSADTTGTWKATTILLRTGDNLNMVTLTTVATGIDTTKAGVYDWPCPTVSPFPPLSPLMLTPH</sequence>
<comment type="caution">
    <text evidence="4">The sequence shown here is derived from an EMBL/GenBank/DDBJ whole genome shotgun (WGS) entry which is preliminary data.</text>
</comment>
<organism evidence="4 5">
    <name type="scientific">Hericium alpestre</name>
    <dbReference type="NCBI Taxonomy" id="135208"/>
    <lineage>
        <taxon>Eukaryota</taxon>
        <taxon>Fungi</taxon>
        <taxon>Dikarya</taxon>
        <taxon>Basidiomycota</taxon>
        <taxon>Agaricomycotina</taxon>
        <taxon>Agaricomycetes</taxon>
        <taxon>Russulales</taxon>
        <taxon>Hericiaceae</taxon>
        <taxon>Hericium</taxon>
    </lineage>
</organism>
<dbReference type="InterPro" id="IPR052982">
    <property type="entry name" value="SRP1/TIP1-like"/>
</dbReference>
<feature type="signal peptide" evidence="2">
    <location>
        <begin position="1"/>
        <end position="19"/>
    </location>
</feature>
<evidence type="ECO:0000313" key="4">
    <source>
        <dbReference type="EMBL" id="TFY78151.1"/>
    </source>
</evidence>
<dbReference type="STRING" id="135208.A0A4Y9ZW80"/>
<dbReference type="PANTHER" id="PTHR40633:SF1">
    <property type="entry name" value="GPI ANCHORED SERINE-THREONINE RICH PROTEIN (AFU_ORTHOLOGUE AFUA_1G03630)"/>
    <property type="match status" value="1"/>
</dbReference>
<dbReference type="Proteomes" id="UP000298061">
    <property type="component" value="Unassembled WGS sequence"/>
</dbReference>
<dbReference type="InterPro" id="IPR018466">
    <property type="entry name" value="Kre9/Knh1-like_N"/>
</dbReference>
<evidence type="ECO:0000256" key="1">
    <source>
        <dbReference type="ARBA" id="ARBA00022729"/>
    </source>
</evidence>
<dbReference type="OrthoDB" id="2432613at2759"/>
<feature type="chain" id="PRO_5021410475" description="Yeast cell wall synthesis Kre9/Knh1-like N-terminal domain-containing protein" evidence="2">
    <location>
        <begin position="20"/>
        <end position="104"/>
    </location>
</feature>
<gene>
    <name evidence="4" type="ORF">EWM64_g5861</name>
</gene>
<keyword evidence="5" id="KW-1185">Reference proteome</keyword>
<evidence type="ECO:0000259" key="3">
    <source>
        <dbReference type="Pfam" id="PF10342"/>
    </source>
</evidence>
<keyword evidence="1 2" id="KW-0732">Signal</keyword>
<dbReference type="Pfam" id="PF10342">
    <property type="entry name" value="Kre9_KNH"/>
    <property type="match status" value="1"/>
</dbReference>
<evidence type="ECO:0000313" key="5">
    <source>
        <dbReference type="Proteomes" id="UP000298061"/>
    </source>
</evidence>
<reference evidence="4 5" key="1">
    <citation type="submission" date="2019-02" db="EMBL/GenBank/DDBJ databases">
        <title>Genome sequencing of the rare red list fungi Hericium alpestre (H. flagellum).</title>
        <authorList>
            <person name="Buettner E."/>
            <person name="Kellner H."/>
        </authorList>
    </citation>
    <scope>NUCLEOTIDE SEQUENCE [LARGE SCALE GENOMIC DNA]</scope>
    <source>
        <strain evidence="4 5">DSM 108284</strain>
    </source>
</reference>
<name>A0A4Y9ZW80_9AGAM</name>
<feature type="domain" description="Yeast cell wall synthesis Kre9/Knh1-like N-terminal" evidence="3">
    <location>
        <begin position="26"/>
        <end position="88"/>
    </location>
</feature>
<evidence type="ECO:0000256" key="2">
    <source>
        <dbReference type="SAM" id="SignalP"/>
    </source>
</evidence>